<dbReference type="Pfam" id="PF17837">
    <property type="entry name" value="4PPT_N"/>
    <property type="match status" value="1"/>
</dbReference>
<reference evidence="6 7" key="1">
    <citation type="submission" date="2019-02" db="EMBL/GenBank/DDBJ databases">
        <title>Genomic data mining of an Antarctic deep-sea actinobacterium, Janibacterlimosus P3-3-X1.</title>
        <authorList>
            <person name="Liao L."/>
            <person name="Chen B."/>
        </authorList>
    </citation>
    <scope>NUCLEOTIDE SEQUENCE [LARGE SCALE GENOMIC DNA]</scope>
    <source>
        <strain evidence="6 7">P3-3-X1</strain>
    </source>
</reference>
<sequence>MLSPVGASALLRAVLGPGPAVRELRGQGNPSNLVGPEVQVVARAIESRRREFAAGRSCAREAALETGHDLGPLLSGPTREPLWPSDLVGSITHCAGFAGAAVAPATHWRGLGIDCEPARPLPTELIGAILTARERFTVAQLRESEERPWERIIFSAKESLFKTWFPLRRTWLGFDEAEVALQPDGTFQAEILVLDTGPHPRTVFGRWRIDRGLIVTGLALPAP</sequence>
<feature type="domain" description="4'-phosphopantetheinyl transferase N-terminal" evidence="5">
    <location>
        <begin position="38"/>
        <end position="103"/>
    </location>
</feature>
<feature type="binding site" evidence="3">
    <location>
        <position position="116"/>
    </location>
    <ligand>
        <name>Mg(2+)</name>
        <dbReference type="ChEBI" id="CHEBI:18420"/>
    </ligand>
</feature>
<feature type="binding site" evidence="2">
    <location>
        <position position="56"/>
    </location>
    <ligand>
        <name>CoA</name>
        <dbReference type="ChEBI" id="CHEBI:57287"/>
    </ligand>
</feature>
<dbReference type="Pfam" id="PF01648">
    <property type="entry name" value="ACPS"/>
    <property type="match status" value="1"/>
</dbReference>
<dbReference type="GO" id="GO:0009239">
    <property type="term" value="P:enterobactin biosynthetic process"/>
    <property type="evidence" value="ECO:0007669"/>
    <property type="project" value="InterPro"/>
</dbReference>
<dbReference type="InterPro" id="IPR003542">
    <property type="entry name" value="Enbac_synth_compD-like"/>
</dbReference>
<evidence type="ECO:0000259" key="5">
    <source>
        <dbReference type="Pfam" id="PF17837"/>
    </source>
</evidence>
<dbReference type="Proteomes" id="UP000290408">
    <property type="component" value="Chromosome"/>
</dbReference>
<evidence type="ECO:0000256" key="2">
    <source>
        <dbReference type="PIRSR" id="PIRSR603542-1"/>
    </source>
</evidence>
<accession>A0A4P6MUR7</accession>
<dbReference type="InterPro" id="IPR041354">
    <property type="entry name" value="4PPT_N"/>
</dbReference>
<dbReference type="PRINTS" id="PR01399">
    <property type="entry name" value="ENTSNTHTASED"/>
</dbReference>
<evidence type="ECO:0000313" key="6">
    <source>
        <dbReference type="EMBL" id="QBF47474.1"/>
    </source>
</evidence>
<dbReference type="SUPFAM" id="SSF56214">
    <property type="entry name" value="4'-phosphopantetheinyl transferase"/>
    <property type="match status" value="1"/>
</dbReference>
<keyword evidence="7" id="KW-1185">Reference proteome</keyword>
<dbReference type="EMBL" id="CP036164">
    <property type="protein sequence ID" value="QBF47474.1"/>
    <property type="molecule type" value="Genomic_DNA"/>
</dbReference>
<keyword evidence="3" id="KW-0479">Metal-binding</keyword>
<dbReference type="InterPro" id="IPR008278">
    <property type="entry name" value="4-PPantetheinyl_Trfase_dom"/>
</dbReference>
<gene>
    <name evidence="6" type="ORF">EXU32_15180</name>
</gene>
<keyword evidence="3" id="KW-0460">Magnesium</keyword>
<feature type="binding site" evidence="2">
    <location>
        <position position="162"/>
    </location>
    <ligand>
        <name>CoA</name>
        <dbReference type="ChEBI" id="CHEBI:57287"/>
    </ligand>
</feature>
<organism evidence="6 7">
    <name type="scientific">Janibacter limosus</name>
    <dbReference type="NCBI Taxonomy" id="53458"/>
    <lineage>
        <taxon>Bacteria</taxon>
        <taxon>Bacillati</taxon>
        <taxon>Actinomycetota</taxon>
        <taxon>Actinomycetes</taxon>
        <taxon>Micrococcales</taxon>
        <taxon>Intrasporangiaceae</taxon>
        <taxon>Janibacter</taxon>
    </lineage>
</organism>
<feature type="domain" description="4'-phosphopantetheinyl transferase" evidence="4">
    <location>
        <begin position="110"/>
        <end position="197"/>
    </location>
</feature>
<feature type="binding site" evidence="2">
    <location>
        <position position="158"/>
    </location>
    <ligand>
        <name>CoA</name>
        <dbReference type="ChEBI" id="CHEBI:57287"/>
    </ligand>
</feature>
<evidence type="ECO:0000256" key="1">
    <source>
        <dbReference type="ARBA" id="ARBA00022679"/>
    </source>
</evidence>
<dbReference type="InterPro" id="IPR037143">
    <property type="entry name" value="4-PPantetheinyl_Trfase_dom_sf"/>
</dbReference>
<dbReference type="GO" id="GO:0008897">
    <property type="term" value="F:holo-[acyl-carrier-protein] synthase activity"/>
    <property type="evidence" value="ECO:0007669"/>
    <property type="project" value="InterPro"/>
</dbReference>
<dbReference type="GO" id="GO:0000287">
    <property type="term" value="F:magnesium ion binding"/>
    <property type="evidence" value="ECO:0007669"/>
    <property type="project" value="InterPro"/>
</dbReference>
<feature type="binding site" evidence="3">
    <location>
        <position position="114"/>
    </location>
    <ligand>
        <name>Mg(2+)</name>
        <dbReference type="ChEBI" id="CHEBI:18420"/>
    </ligand>
</feature>
<feature type="binding site" evidence="2">
    <location>
        <position position="48"/>
    </location>
    <ligand>
        <name>CoA</name>
        <dbReference type="ChEBI" id="CHEBI:57287"/>
    </ligand>
</feature>
<evidence type="ECO:0000256" key="3">
    <source>
        <dbReference type="PIRSR" id="PIRSR603542-2"/>
    </source>
</evidence>
<protein>
    <submittedName>
        <fullName evidence="6">4'-phosphopantetheinyl transferase superfamily protein</fullName>
    </submittedName>
</protein>
<dbReference type="GO" id="GO:0009366">
    <property type="term" value="C:enterobactin synthetase complex"/>
    <property type="evidence" value="ECO:0007669"/>
    <property type="project" value="InterPro"/>
</dbReference>
<proteinExistence type="predicted"/>
<dbReference type="PANTHER" id="PTHR38096:SF1">
    <property type="entry name" value="ENTEROBACTIN SYNTHASE COMPONENT D"/>
    <property type="match status" value="1"/>
</dbReference>
<dbReference type="KEGG" id="jli:EXU32_15180"/>
<keyword evidence="1 6" id="KW-0808">Transferase</keyword>
<dbReference type="GO" id="GO:0005886">
    <property type="term" value="C:plasma membrane"/>
    <property type="evidence" value="ECO:0007669"/>
    <property type="project" value="TreeGrafter"/>
</dbReference>
<dbReference type="PANTHER" id="PTHR38096">
    <property type="entry name" value="ENTEROBACTIN SYNTHASE COMPONENT D"/>
    <property type="match status" value="1"/>
</dbReference>
<feature type="binding site" evidence="2">
    <location>
        <position position="114"/>
    </location>
    <ligand>
        <name>CoA</name>
        <dbReference type="ChEBI" id="CHEBI:57287"/>
    </ligand>
</feature>
<dbReference type="AlphaFoldDB" id="A0A4P6MUR7"/>
<feature type="binding site" evidence="2">
    <location>
        <position position="172"/>
    </location>
    <ligand>
        <name>CoA</name>
        <dbReference type="ChEBI" id="CHEBI:57287"/>
    </ligand>
</feature>
<dbReference type="OrthoDB" id="8210607at2"/>
<evidence type="ECO:0000259" key="4">
    <source>
        <dbReference type="Pfam" id="PF01648"/>
    </source>
</evidence>
<name>A0A4P6MUR7_9MICO</name>
<comment type="cofactor">
    <cofactor evidence="3">
        <name>Mg(2+)</name>
        <dbReference type="ChEBI" id="CHEBI:18420"/>
    </cofactor>
</comment>
<evidence type="ECO:0000313" key="7">
    <source>
        <dbReference type="Proteomes" id="UP000290408"/>
    </source>
</evidence>
<feature type="binding site" evidence="2">
    <location>
        <begin position="92"/>
        <end position="93"/>
    </location>
    <ligand>
        <name>CoA</name>
        <dbReference type="ChEBI" id="CHEBI:57287"/>
    </ligand>
</feature>